<organism evidence="3 4">
    <name type="scientific">Teratosphaeria destructans</name>
    <dbReference type="NCBI Taxonomy" id="418781"/>
    <lineage>
        <taxon>Eukaryota</taxon>
        <taxon>Fungi</taxon>
        <taxon>Dikarya</taxon>
        <taxon>Ascomycota</taxon>
        <taxon>Pezizomycotina</taxon>
        <taxon>Dothideomycetes</taxon>
        <taxon>Dothideomycetidae</taxon>
        <taxon>Mycosphaerellales</taxon>
        <taxon>Teratosphaeriaceae</taxon>
        <taxon>Teratosphaeria</taxon>
    </lineage>
</organism>
<feature type="domain" description="SET" evidence="2">
    <location>
        <begin position="360"/>
        <end position="678"/>
    </location>
</feature>
<reference evidence="3 4" key="1">
    <citation type="journal article" date="2018" name="IMA Fungus">
        <title>IMA Genome-F 10: Nine draft genome sequences of Claviceps purpurea s.lat., including C. arundinis, C. humidiphila, and C. cf. spartinae, pseudomolecules for the pitch canker pathogen Fusarium circinatum, draft genome of Davidsoniella eucalypti, Grosmannia galeiformis, Quambalaria eucalypti, and Teratosphaeria destructans.</title>
        <authorList>
            <person name="Wingfield B.D."/>
            <person name="Liu M."/>
            <person name="Nguyen H.D."/>
            <person name="Lane F.A."/>
            <person name="Morgan S.W."/>
            <person name="De Vos L."/>
            <person name="Wilken P.M."/>
            <person name="Duong T.A."/>
            <person name="Aylward J."/>
            <person name="Coetzee M.P."/>
            <person name="Dadej K."/>
            <person name="De Beer Z.W."/>
            <person name="Findlay W."/>
            <person name="Havenga M."/>
            <person name="Kolarik M."/>
            <person name="Menzies J.G."/>
            <person name="Naidoo K."/>
            <person name="Pochopski O."/>
            <person name="Shoukouhi P."/>
            <person name="Santana Q.C."/>
            <person name="Seifert K.A."/>
            <person name="Soal N."/>
            <person name="Steenkamp E.T."/>
            <person name="Tatham C.T."/>
            <person name="van der Nest M.A."/>
            <person name="Wingfield M.J."/>
        </authorList>
    </citation>
    <scope>NUCLEOTIDE SEQUENCE [LARGE SCALE GENOMIC DNA]</scope>
    <source>
        <strain evidence="3">CMW44962</strain>
    </source>
</reference>
<feature type="region of interest" description="Disordered" evidence="1">
    <location>
        <begin position="52"/>
        <end position="79"/>
    </location>
</feature>
<dbReference type="Proteomes" id="UP001138500">
    <property type="component" value="Unassembled WGS sequence"/>
</dbReference>
<dbReference type="GO" id="GO:0005634">
    <property type="term" value="C:nucleus"/>
    <property type="evidence" value="ECO:0007669"/>
    <property type="project" value="TreeGrafter"/>
</dbReference>
<proteinExistence type="predicted"/>
<comment type="caution">
    <text evidence="3">The sequence shown here is derived from an EMBL/GenBank/DDBJ whole genome shotgun (WGS) entry which is preliminary data.</text>
</comment>
<dbReference type="InterPro" id="IPR050869">
    <property type="entry name" value="H3K4_H4K5_MeTrfase"/>
</dbReference>
<dbReference type="InterPro" id="IPR046341">
    <property type="entry name" value="SET_dom_sf"/>
</dbReference>
<dbReference type="PROSITE" id="PS50280">
    <property type="entry name" value="SET"/>
    <property type="match status" value="1"/>
</dbReference>
<sequence>MQPRGTFHKEQYQQDTPVTNAIMESYKQSVQNVDAALARLNATLASYKIEAAKATRKRSPSPAKTTTGQHQPRKTSNISPGRAAASLALSPVNHPLLSHQAAPAHGSLWDQALRIRSDIGINQVTHEQIPSCIHLIKEIHALWSGEQDESQYCIPIYILLAQTFLQIGYPDLAAGELYKALLLTDAVRDTSDEIHEPAFSSLREVVSQQPLVERISLLKSELTTGLATGHVDGEDEADIDVEVGAWLGKHYLLLIYRYLPRSLALCGCYGSASQYLTQGRRLYPLDKELESLNRELHKLVAKHIGFDNYEDLSSDPEHSSPLNWPDKGLARREVYPWNTFEPDRLKEIDELNRVMSAVAPKLEVRAVELPALTGDRDLDGKPAVSVQLGVFAKEDIAPGEVILNEKSLLTANNKMQDALCEACSADLPDLTNGDNPTVSCPECDVVFCCQECYDDAYKTYHIASCETDVETICKDVPPAEAADALYTLLLLRTICMAETQSCNPLELQEVKYIWGDFNATPASYKQWRLPNPSTPAAHLADVGAAHAGLPRTLPFSYEYNIRLPFHMLEKLDVEVLANPQYNVWTWNTLYAKFRGTASARLSGLGGRAIRGPEVSAVHPMWCLANHSCDPNVSWEWGGSIKFWARQEGVISHRPDRSGKILQGKGGIKKGREVLNHYCDIDLPVKERREWARGALGGDCQCDRCVWEAGEMHGYRPGEKDILGNELIHEEAL</sequence>
<evidence type="ECO:0000259" key="2">
    <source>
        <dbReference type="PROSITE" id="PS50280"/>
    </source>
</evidence>
<dbReference type="OrthoDB" id="438641at2759"/>
<dbReference type="SUPFAM" id="SSF82199">
    <property type="entry name" value="SET domain"/>
    <property type="match status" value="1"/>
</dbReference>
<dbReference type="Gene3D" id="2.170.270.10">
    <property type="entry name" value="SET domain"/>
    <property type="match status" value="1"/>
</dbReference>
<dbReference type="Pfam" id="PF00856">
    <property type="entry name" value="SET"/>
    <property type="match status" value="1"/>
</dbReference>
<feature type="compositionally biased region" description="Polar residues" evidence="1">
    <location>
        <begin position="62"/>
        <end position="79"/>
    </location>
</feature>
<dbReference type="AlphaFoldDB" id="A0A9W7SN29"/>
<gene>
    <name evidence="3" type="ORF">Tdes44962_MAKER04077</name>
</gene>
<dbReference type="PANTHER" id="PTHR12197">
    <property type="entry name" value="HISTONE-LYSINE N-METHYLTRANSFERASE SMYD"/>
    <property type="match status" value="1"/>
</dbReference>
<evidence type="ECO:0000313" key="4">
    <source>
        <dbReference type="Proteomes" id="UP001138500"/>
    </source>
</evidence>
<evidence type="ECO:0000256" key="1">
    <source>
        <dbReference type="SAM" id="MobiDB-lite"/>
    </source>
</evidence>
<dbReference type="PANTHER" id="PTHR12197:SF273">
    <property type="entry name" value="MYND-TYPE ZINC FINGER PROTEIN SAMB"/>
    <property type="match status" value="1"/>
</dbReference>
<dbReference type="EMBL" id="RIBY02002090">
    <property type="protein sequence ID" value="KAH9825635.1"/>
    <property type="molecule type" value="Genomic_DNA"/>
</dbReference>
<accession>A0A9W7SN29</accession>
<evidence type="ECO:0000313" key="3">
    <source>
        <dbReference type="EMBL" id="KAH9825635.1"/>
    </source>
</evidence>
<reference evidence="3 4" key="2">
    <citation type="journal article" date="2021" name="Curr. Genet.">
        <title>Genetic response to nitrogen starvation in the aggressive Eucalyptus foliar pathogen Teratosphaeria destructans.</title>
        <authorList>
            <person name="Havenga M."/>
            <person name="Wingfield B.D."/>
            <person name="Wingfield M.J."/>
            <person name="Dreyer L.L."/>
            <person name="Roets F."/>
            <person name="Aylward J."/>
        </authorList>
    </citation>
    <scope>NUCLEOTIDE SEQUENCE [LARGE SCALE GENOMIC DNA]</scope>
    <source>
        <strain evidence="3">CMW44962</strain>
    </source>
</reference>
<keyword evidence="4" id="KW-1185">Reference proteome</keyword>
<dbReference type="InterPro" id="IPR001214">
    <property type="entry name" value="SET_dom"/>
</dbReference>
<protein>
    <submittedName>
        <fullName evidence="3">SET domain</fullName>
    </submittedName>
</protein>
<name>A0A9W7SN29_9PEZI</name>